<gene>
    <name evidence="2" type="ORF">VA599_05985</name>
</gene>
<keyword evidence="1" id="KW-0472">Membrane</keyword>
<reference evidence="2 3" key="1">
    <citation type="submission" date="2023-12" db="EMBL/GenBank/DDBJ databases">
        <title>Chromobacterium sp. strain TRC.1.1.SA producing antimicrobial pigment.</title>
        <authorList>
            <person name="Verma N."/>
            <person name="Choksket S."/>
            <person name="Pinnaka A.K."/>
            <person name="Korpole S."/>
        </authorList>
    </citation>
    <scope>NUCLEOTIDE SEQUENCE [LARGE SCALE GENOMIC DNA]</scope>
    <source>
        <strain evidence="2 3">TRC1.1.SA</strain>
    </source>
</reference>
<evidence type="ECO:0000313" key="2">
    <source>
        <dbReference type="EMBL" id="MEN7430289.1"/>
    </source>
</evidence>
<dbReference type="RefSeq" id="WP_346787928.1">
    <property type="nucleotide sequence ID" value="NZ_JAYFSJ010000003.1"/>
</dbReference>
<dbReference type="Proteomes" id="UP001405405">
    <property type="component" value="Unassembled WGS sequence"/>
</dbReference>
<keyword evidence="3" id="KW-1185">Reference proteome</keyword>
<comment type="caution">
    <text evidence="2">The sequence shown here is derived from an EMBL/GenBank/DDBJ whole genome shotgun (WGS) entry which is preliminary data.</text>
</comment>
<keyword evidence="1" id="KW-0812">Transmembrane</keyword>
<dbReference type="EMBL" id="JAYFSJ010000003">
    <property type="protein sequence ID" value="MEN7430289.1"/>
    <property type="molecule type" value="Genomic_DNA"/>
</dbReference>
<accession>A0ABV0CJW4</accession>
<evidence type="ECO:0000256" key="1">
    <source>
        <dbReference type="SAM" id="Phobius"/>
    </source>
</evidence>
<organism evidence="2 3">
    <name type="scientific">Chromobacterium indicum</name>
    <dbReference type="NCBI Taxonomy" id="3110228"/>
    <lineage>
        <taxon>Bacteria</taxon>
        <taxon>Pseudomonadati</taxon>
        <taxon>Pseudomonadota</taxon>
        <taxon>Betaproteobacteria</taxon>
        <taxon>Neisseriales</taxon>
        <taxon>Chromobacteriaceae</taxon>
        <taxon>Chromobacterium</taxon>
    </lineage>
</organism>
<name>A0ABV0CJW4_9NEIS</name>
<feature type="transmembrane region" description="Helical" evidence="1">
    <location>
        <begin position="65"/>
        <end position="91"/>
    </location>
</feature>
<sequence>MFNIKWSFLPQLVYFLLTIMRGELKLTKFDIFVYFGVPIILFVSAFISLIIPAPLIPSSLPGWEWLSFFLVYMGAVCLGCGIILAILRFVLNKIKLRNSTKEAG</sequence>
<evidence type="ECO:0000313" key="3">
    <source>
        <dbReference type="Proteomes" id="UP001405405"/>
    </source>
</evidence>
<protein>
    <submittedName>
        <fullName evidence="2">Uncharacterized protein</fullName>
    </submittedName>
</protein>
<feature type="transmembrane region" description="Helical" evidence="1">
    <location>
        <begin position="31"/>
        <end position="53"/>
    </location>
</feature>
<keyword evidence="1" id="KW-1133">Transmembrane helix</keyword>
<proteinExistence type="predicted"/>